<sequence>MQFSTLALLTGLASIASAHFQLQYPTPRGPFVEDNEPNFCDGYNNAVNNRTTFPLSNGIINLNSEHPQWTAGVIVSTKANPTSFGDFNSSSGSYQMAVQYFQQSGEGKFCFPIDLANSSVTGVNDGANVTIQIIYNGGDGNLYQCADLTLSSTMTVASNATSGCTNVT</sequence>
<dbReference type="EMBL" id="MU267685">
    <property type="protein sequence ID" value="KAH7911217.1"/>
    <property type="molecule type" value="Genomic_DNA"/>
</dbReference>
<accession>A0ACB8AD72</accession>
<gene>
    <name evidence="1" type="ORF">BJ138DRAFT_973749</name>
</gene>
<protein>
    <submittedName>
        <fullName evidence="1">Uncharacterized protein</fullName>
    </submittedName>
</protein>
<proteinExistence type="predicted"/>
<feature type="non-terminal residue" evidence="1">
    <location>
        <position position="168"/>
    </location>
</feature>
<keyword evidence="2" id="KW-1185">Reference proteome</keyword>
<organism evidence="1 2">
    <name type="scientific">Hygrophoropsis aurantiaca</name>
    <dbReference type="NCBI Taxonomy" id="72124"/>
    <lineage>
        <taxon>Eukaryota</taxon>
        <taxon>Fungi</taxon>
        <taxon>Dikarya</taxon>
        <taxon>Basidiomycota</taxon>
        <taxon>Agaricomycotina</taxon>
        <taxon>Agaricomycetes</taxon>
        <taxon>Agaricomycetidae</taxon>
        <taxon>Boletales</taxon>
        <taxon>Coniophorineae</taxon>
        <taxon>Hygrophoropsidaceae</taxon>
        <taxon>Hygrophoropsis</taxon>
    </lineage>
</organism>
<name>A0ACB8AD72_9AGAM</name>
<reference evidence="1" key="1">
    <citation type="journal article" date="2021" name="New Phytol.">
        <title>Evolutionary innovations through gain and loss of genes in the ectomycorrhizal Boletales.</title>
        <authorList>
            <person name="Wu G."/>
            <person name="Miyauchi S."/>
            <person name="Morin E."/>
            <person name="Kuo A."/>
            <person name="Drula E."/>
            <person name="Varga T."/>
            <person name="Kohler A."/>
            <person name="Feng B."/>
            <person name="Cao Y."/>
            <person name="Lipzen A."/>
            <person name="Daum C."/>
            <person name="Hundley H."/>
            <person name="Pangilinan J."/>
            <person name="Johnson J."/>
            <person name="Barry K."/>
            <person name="LaButti K."/>
            <person name="Ng V."/>
            <person name="Ahrendt S."/>
            <person name="Min B."/>
            <person name="Choi I.G."/>
            <person name="Park H."/>
            <person name="Plett J.M."/>
            <person name="Magnuson J."/>
            <person name="Spatafora J.W."/>
            <person name="Nagy L.G."/>
            <person name="Henrissat B."/>
            <person name="Grigoriev I.V."/>
            <person name="Yang Z.L."/>
            <person name="Xu J."/>
            <person name="Martin F.M."/>
        </authorList>
    </citation>
    <scope>NUCLEOTIDE SEQUENCE</scope>
    <source>
        <strain evidence="1">ATCC 28755</strain>
    </source>
</reference>
<dbReference type="Proteomes" id="UP000790377">
    <property type="component" value="Unassembled WGS sequence"/>
</dbReference>
<evidence type="ECO:0000313" key="2">
    <source>
        <dbReference type="Proteomes" id="UP000790377"/>
    </source>
</evidence>
<comment type="caution">
    <text evidence="1">The sequence shown here is derived from an EMBL/GenBank/DDBJ whole genome shotgun (WGS) entry which is preliminary data.</text>
</comment>
<evidence type="ECO:0000313" key="1">
    <source>
        <dbReference type="EMBL" id="KAH7911217.1"/>
    </source>
</evidence>